<keyword evidence="9" id="KW-0963">Cytoplasm</keyword>
<dbReference type="PANTHER" id="PTHR10584:SF166">
    <property type="entry name" value="RIBOKINASE"/>
    <property type="match status" value="1"/>
</dbReference>
<feature type="binding site" evidence="9">
    <location>
        <begin position="39"/>
        <end position="43"/>
    </location>
    <ligand>
        <name>substrate</name>
    </ligand>
</feature>
<keyword evidence="2 9" id="KW-0479">Metal-binding</keyword>
<dbReference type="InterPro" id="IPR011877">
    <property type="entry name" value="Ribokinase"/>
</dbReference>
<proteinExistence type="inferred from homology"/>
<feature type="binding site" evidence="9">
    <location>
        <position position="138"/>
    </location>
    <ligand>
        <name>substrate</name>
    </ligand>
</feature>
<dbReference type="SUPFAM" id="SSF53613">
    <property type="entry name" value="Ribokinase-like"/>
    <property type="match status" value="1"/>
</dbReference>
<dbReference type="EMBL" id="JAINZW010000003">
    <property type="protein sequence ID" value="MBZ4039345.1"/>
    <property type="molecule type" value="Genomic_DNA"/>
</dbReference>
<feature type="binding site" evidence="9">
    <location>
        <begin position="267"/>
        <end position="268"/>
    </location>
    <ligand>
        <name>ATP</name>
        <dbReference type="ChEBI" id="CHEBI:30616"/>
    </ligand>
</feature>
<dbReference type="Proteomes" id="UP001430954">
    <property type="component" value="Unassembled WGS sequence"/>
</dbReference>
<feature type="binding site" evidence="9">
    <location>
        <position position="300"/>
    </location>
    <ligand>
        <name>K(+)</name>
        <dbReference type="ChEBI" id="CHEBI:29103"/>
    </ligand>
</feature>
<dbReference type="InterPro" id="IPR002139">
    <property type="entry name" value="Ribo/fructo_kinase"/>
</dbReference>
<dbReference type="EC" id="2.7.1.15" evidence="9"/>
<comment type="catalytic activity">
    <reaction evidence="9">
        <text>D-ribose + ATP = D-ribose 5-phosphate + ADP + H(+)</text>
        <dbReference type="Rhea" id="RHEA:13697"/>
        <dbReference type="ChEBI" id="CHEBI:15378"/>
        <dbReference type="ChEBI" id="CHEBI:30616"/>
        <dbReference type="ChEBI" id="CHEBI:47013"/>
        <dbReference type="ChEBI" id="CHEBI:78346"/>
        <dbReference type="ChEBI" id="CHEBI:456216"/>
        <dbReference type="EC" id="2.7.1.15"/>
    </reaction>
</comment>
<comment type="function">
    <text evidence="9">Catalyzes the phosphorylation of ribose at O-5 in a reaction requiring ATP and magnesium. The resulting D-ribose-5-phosphate can then be used either for sythesis of nucleotides, histidine, and tryptophan, or as a component of the pentose phosphate pathway.</text>
</comment>
<evidence type="ECO:0000256" key="8">
    <source>
        <dbReference type="ARBA" id="ARBA00023277"/>
    </source>
</evidence>
<dbReference type="InterPro" id="IPR011611">
    <property type="entry name" value="PfkB_dom"/>
</dbReference>
<feature type="binding site" evidence="9">
    <location>
        <position position="305"/>
    </location>
    <ligand>
        <name>K(+)</name>
        <dbReference type="ChEBI" id="CHEBI:29103"/>
    </ligand>
</feature>
<comment type="cofactor">
    <cofactor evidence="9">
        <name>Mg(2+)</name>
        <dbReference type="ChEBI" id="CHEBI:18420"/>
    </cofactor>
    <text evidence="9">Requires a divalent cation, most likely magnesium in vivo, as an electrophilic catalyst to aid phosphoryl group transfer. It is the chelate of the metal and the nucleotide that is the actual substrate.</text>
</comment>
<keyword evidence="5 9" id="KW-0067">ATP-binding</keyword>
<dbReference type="PRINTS" id="PR00990">
    <property type="entry name" value="RIBOKINASE"/>
</dbReference>
<evidence type="ECO:0000256" key="4">
    <source>
        <dbReference type="ARBA" id="ARBA00022777"/>
    </source>
</evidence>
<comment type="activity regulation">
    <text evidence="9">Activated by a monovalent cation that binds near, but not in, the active site. The most likely occupant of the site in vivo is potassium. Ion binding induces a conformational change that may alter substrate affinity.</text>
</comment>
<feature type="binding site" evidence="9">
    <location>
        <begin position="228"/>
        <end position="233"/>
    </location>
    <ligand>
        <name>ATP</name>
        <dbReference type="ChEBI" id="CHEBI:30616"/>
    </ligand>
</feature>
<keyword evidence="3 9" id="KW-0547">Nucleotide-binding</keyword>
<dbReference type="InterPro" id="IPR029056">
    <property type="entry name" value="Ribokinase-like"/>
</dbReference>
<evidence type="ECO:0000256" key="6">
    <source>
        <dbReference type="ARBA" id="ARBA00022842"/>
    </source>
</evidence>
<dbReference type="Pfam" id="PF00294">
    <property type="entry name" value="PfkB"/>
    <property type="match status" value="1"/>
</dbReference>
<keyword evidence="6 9" id="KW-0460">Magnesium</keyword>
<evidence type="ECO:0000313" key="11">
    <source>
        <dbReference type="EMBL" id="MBZ4039345.1"/>
    </source>
</evidence>
<accession>A0ABS7T663</accession>
<comment type="subunit">
    <text evidence="9">Homodimer.</text>
</comment>
<comment type="caution">
    <text evidence="9">Lacks conserved residue(s) required for the propagation of feature annotation.</text>
</comment>
<evidence type="ECO:0000259" key="10">
    <source>
        <dbReference type="Pfam" id="PF00294"/>
    </source>
</evidence>
<gene>
    <name evidence="9" type="primary">rbsK</name>
    <name evidence="11" type="ORF">K6753_07345</name>
</gene>
<feature type="binding site" evidence="9">
    <location>
        <position position="268"/>
    </location>
    <ligand>
        <name>substrate</name>
    </ligand>
</feature>
<comment type="caution">
    <text evidence="11">The sequence shown here is derived from an EMBL/GenBank/DDBJ whole genome shotgun (WGS) entry which is preliminary data.</text>
</comment>
<evidence type="ECO:0000256" key="7">
    <source>
        <dbReference type="ARBA" id="ARBA00022958"/>
    </source>
</evidence>
<keyword evidence="1 9" id="KW-0808">Transferase</keyword>
<dbReference type="CDD" id="cd01174">
    <property type="entry name" value="ribokinase"/>
    <property type="match status" value="1"/>
</dbReference>
<sequence>MTGTVAVVGSFNVDHVWRVDALPVPGATLAGSYSTGPGGKGFNQAVAARRSGAATVFVCALGNDAGAHQARALCDTDGIELHAARADAPTGTAGIYVDAKGTNTIVIGAGANAALDPAFACKALAGADGPRVVLAQLETPMETVAAVLAWAMASGALAVLNPAPANADVPVRLLECTGVLTPNETEFAALLATHGIADIAPDRVPALDDARLHAWCRALLPRGTVVITLGAAGCFVSHPDTDAKGDACAAYRVPAPSARVVDTTGAGDAFSGSLCSSLARTPVAPFRTHVEFATAYAARSTEAFGAALAMPRT</sequence>
<comment type="subcellular location">
    <subcellularLocation>
        <location evidence="9">Cytoplasm</location>
    </subcellularLocation>
</comment>
<keyword evidence="7 9" id="KW-0630">Potassium</keyword>
<feature type="binding site" evidence="9">
    <location>
        <begin position="12"/>
        <end position="14"/>
    </location>
    <ligand>
        <name>substrate</name>
    </ligand>
</feature>
<keyword evidence="8 9" id="KW-0119">Carbohydrate metabolism</keyword>
<dbReference type="Gene3D" id="3.40.1190.20">
    <property type="match status" value="1"/>
</dbReference>
<evidence type="ECO:0000256" key="3">
    <source>
        <dbReference type="ARBA" id="ARBA00022741"/>
    </source>
</evidence>
<evidence type="ECO:0000256" key="1">
    <source>
        <dbReference type="ARBA" id="ARBA00022679"/>
    </source>
</evidence>
<keyword evidence="12" id="KW-1185">Reference proteome</keyword>
<feature type="active site" description="Proton acceptor" evidence="9">
    <location>
        <position position="268"/>
    </location>
</feature>
<feature type="domain" description="Carbohydrate kinase PfkB" evidence="10">
    <location>
        <begin position="5"/>
        <end position="311"/>
    </location>
</feature>
<protein>
    <recommendedName>
        <fullName evidence="9">Ribokinase</fullName>
        <shortName evidence="9">RK</shortName>
        <ecNumber evidence="9">2.7.1.15</ecNumber>
    </recommendedName>
</protein>
<keyword evidence="4 9" id="KW-0418">Kinase</keyword>
<dbReference type="HAMAP" id="MF_01987">
    <property type="entry name" value="Ribokinase"/>
    <property type="match status" value="1"/>
</dbReference>
<evidence type="ECO:0000256" key="2">
    <source>
        <dbReference type="ARBA" id="ARBA00022723"/>
    </source>
</evidence>
<feature type="binding site" evidence="9">
    <location>
        <position position="183"/>
    </location>
    <ligand>
        <name>ATP</name>
        <dbReference type="ChEBI" id="CHEBI:30616"/>
    </ligand>
</feature>
<evidence type="ECO:0000313" key="12">
    <source>
        <dbReference type="Proteomes" id="UP001430954"/>
    </source>
</evidence>
<feature type="binding site" evidence="9">
    <location>
        <position position="303"/>
    </location>
    <ligand>
        <name>K(+)</name>
        <dbReference type="ChEBI" id="CHEBI:29103"/>
    </ligand>
</feature>
<evidence type="ECO:0000256" key="5">
    <source>
        <dbReference type="ARBA" id="ARBA00022840"/>
    </source>
</evidence>
<evidence type="ECO:0000256" key="9">
    <source>
        <dbReference type="HAMAP-Rule" id="MF_01987"/>
    </source>
</evidence>
<dbReference type="RefSeq" id="WP_223675786.1">
    <property type="nucleotide sequence ID" value="NZ_JAINZW010000003.1"/>
</dbReference>
<organism evidence="11 12">
    <name type="scientific">Novilysobacter selenitireducens</name>
    <dbReference type="NCBI Taxonomy" id="2872639"/>
    <lineage>
        <taxon>Bacteria</taxon>
        <taxon>Pseudomonadati</taxon>
        <taxon>Pseudomonadota</taxon>
        <taxon>Gammaproteobacteria</taxon>
        <taxon>Lysobacterales</taxon>
        <taxon>Lysobacteraceae</taxon>
        <taxon>Novilysobacter</taxon>
    </lineage>
</organism>
<name>A0ABS7T663_9GAMM</name>
<feature type="binding site" evidence="9">
    <location>
        <position position="262"/>
    </location>
    <ligand>
        <name>K(+)</name>
        <dbReference type="ChEBI" id="CHEBI:29103"/>
    </ligand>
</feature>
<comment type="similarity">
    <text evidence="9">Belongs to the carbohydrate kinase PfkB family. Ribokinase subfamily.</text>
</comment>
<feature type="binding site" evidence="9">
    <location>
        <position position="264"/>
    </location>
    <ligand>
        <name>K(+)</name>
        <dbReference type="ChEBI" id="CHEBI:29103"/>
    </ligand>
</feature>
<dbReference type="PANTHER" id="PTHR10584">
    <property type="entry name" value="SUGAR KINASE"/>
    <property type="match status" value="1"/>
</dbReference>
<comment type="pathway">
    <text evidence="9">Carbohydrate metabolism; D-ribose degradation; D-ribose 5-phosphate from beta-D-ribopyranose: step 2/2.</text>
</comment>
<reference evidence="11 12" key="1">
    <citation type="submission" date="2021-09" db="EMBL/GenBank/DDBJ databases">
        <title>Lysobacter sp. 13A isolated from the river sediment.</title>
        <authorList>
            <person name="Liu H."/>
            <person name="Li S."/>
            <person name="Mao S."/>
        </authorList>
    </citation>
    <scope>NUCLEOTIDE SEQUENCE [LARGE SCALE GENOMIC DNA]</scope>
    <source>
        <strain evidence="11 12">13A</strain>
    </source>
</reference>